<protein>
    <submittedName>
        <fullName evidence="1">Asparagine-rich zinc finger protein AZF1</fullName>
    </submittedName>
</protein>
<gene>
    <name evidence="1" type="ORF">CAC42_6469</name>
</gene>
<accession>A0A2K1QMZ1</accession>
<dbReference type="InterPro" id="IPR009057">
    <property type="entry name" value="Homeodomain-like_sf"/>
</dbReference>
<sequence>MKLSDHDKKLIEAMFIDDCTVPNVQKVFPQAHRSSLSLLKRNFDCFGTVWEPNNAKKTRGRHSKIKPYMHEWLIDLLAFRNDLWQEELVFELWCQFDITVDRSTISRLLKNASLSNKVNTRIASRRDPVQQGVYQEHLAELMREGIAGGAVDDPVDMLLYLDESAASEKV</sequence>
<comment type="caution">
    <text evidence="1">The sequence shown here is derived from an EMBL/GenBank/DDBJ whole genome shotgun (WGS) entry which is preliminary data.</text>
</comment>
<organism evidence="1 2">
    <name type="scientific">Sphaceloma murrayae</name>
    <dbReference type="NCBI Taxonomy" id="2082308"/>
    <lineage>
        <taxon>Eukaryota</taxon>
        <taxon>Fungi</taxon>
        <taxon>Dikarya</taxon>
        <taxon>Ascomycota</taxon>
        <taxon>Pezizomycotina</taxon>
        <taxon>Dothideomycetes</taxon>
        <taxon>Dothideomycetidae</taxon>
        <taxon>Myriangiales</taxon>
        <taxon>Elsinoaceae</taxon>
        <taxon>Sphaceloma</taxon>
    </lineage>
</organism>
<dbReference type="Proteomes" id="UP000243797">
    <property type="component" value="Unassembled WGS sequence"/>
</dbReference>
<evidence type="ECO:0000313" key="1">
    <source>
        <dbReference type="EMBL" id="PNS16362.1"/>
    </source>
</evidence>
<dbReference type="InParanoid" id="A0A2K1QMZ1"/>
<keyword evidence="2" id="KW-1185">Reference proteome</keyword>
<dbReference type="AlphaFoldDB" id="A0A2K1QMZ1"/>
<dbReference type="EMBL" id="NKHZ01000058">
    <property type="protein sequence ID" value="PNS16362.1"/>
    <property type="molecule type" value="Genomic_DNA"/>
</dbReference>
<evidence type="ECO:0000313" key="2">
    <source>
        <dbReference type="Proteomes" id="UP000243797"/>
    </source>
</evidence>
<dbReference type="SUPFAM" id="SSF46689">
    <property type="entry name" value="Homeodomain-like"/>
    <property type="match status" value="1"/>
</dbReference>
<dbReference type="OrthoDB" id="3647574at2759"/>
<name>A0A2K1QMZ1_9PEZI</name>
<proteinExistence type="predicted"/>
<reference evidence="1 2" key="1">
    <citation type="submission" date="2017-06" db="EMBL/GenBank/DDBJ databases">
        <title>Draft genome sequence of a variant of Elsinoe murrayae.</title>
        <authorList>
            <person name="Cheng Q."/>
        </authorList>
    </citation>
    <scope>NUCLEOTIDE SEQUENCE [LARGE SCALE GENOMIC DNA]</scope>
    <source>
        <strain evidence="1 2">CQ-2017a</strain>
    </source>
</reference>